<comment type="caution">
    <text evidence="1">The sequence shown here is derived from an EMBL/GenBank/DDBJ whole genome shotgun (WGS) entry which is preliminary data.</text>
</comment>
<dbReference type="Proteomes" id="UP001157125">
    <property type="component" value="Unassembled WGS sequence"/>
</dbReference>
<reference evidence="2" key="1">
    <citation type="journal article" date="2019" name="Int. J. Syst. Evol. Microbiol.">
        <title>The Global Catalogue of Microorganisms (GCM) 10K type strain sequencing project: providing services to taxonomists for standard genome sequencing and annotation.</title>
        <authorList>
            <consortium name="The Broad Institute Genomics Platform"/>
            <consortium name="The Broad Institute Genome Sequencing Center for Infectious Disease"/>
            <person name="Wu L."/>
            <person name="Ma J."/>
        </authorList>
    </citation>
    <scope>NUCLEOTIDE SEQUENCE [LARGE SCALE GENOMIC DNA]</scope>
    <source>
        <strain evidence="2">NBRC 112299</strain>
    </source>
</reference>
<organism evidence="1 2">
    <name type="scientific">Demequina litorisediminis</name>
    <dbReference type="NCBI Taxonomy" id="1849022"/>
    <lineage>
        <taxon>Bacteria</taxon>
        <taxon>Bacillati</taxon>
        <taxon>Actinomycetota</taxon>
        <taxon>Actinomycetes</taxon>
        <taxon>Micrococcales</taxon>
        <taxon>Demequinaceae</taxon>
        <taxon>Demequina</taxon>
    </lineage>
</organism>
<dbReference type="EMBL" id="BSUN01000001">
    <property type="protein sequence ID" value="GMA35835.1"/>
    <property type="molecule type" value="Genomic_DNA"/>
</dbReference>
<sequence length="95" mass="10512">MSDPESLFDAWQPEASYLPDLWLPVADLERAFDEAQAACASLADADDVEWASAAAELYRAEPAAMRDRVVALVGRLEEARGTWWQMQIAAREAGQ</sequence>
<name>A0ABQ6IEY1_9MICO</name>
<proteinExistence type="predicted"/>
<evidence type="ECO:0000313" key="1">
    <source>
        <dbReference type="EMBL" id="GMA35835.1"/>
    </source>
</evidence>
<gene>
    <name evidence="1" type="ORF">GCM10025876_20390</name>
</gene>
<evidence type="ECO:0000313" key="2">
    <source>
        <dbReference type="Proteomes" id="UP001157125"/>
    </source>
</evidence>
<keyword evidence="2" id="KW-1185">Reference proteome</keyword>
<protein>
    <submittedName>
        <fullName evidence="1">Uncharacterized protein</fullName>
    </submittedName>
</protein>
<dbReference type="RefSeq" id="WP_284328225.1">
    <property type="nucleotide sequence ID" value="NZ_BSUN01000001.1"/>
</dbReference>
<accession>A0ABQ6IEY1</accession>